<evidence type="ECO:0000313" key="7">
    <source>
        <dbReference type="EMBL" id="MBA1142257.1"/>
    </source>
</evidence>
<reference evidence="7 8" key="1">
    <citation type="submission" date="2020-07" db="EMBL/GenBank/DDBJ databases">
        <title>Definition of the novel symbiovar canariense within Mesorhizobium novociceri, a new species of genus Mesorhizobium nodulating Cicer canariense in the Caldera de Taburiente National Park (La Palma, Canary Islands).</title>
        <authorList>
            <person name="Leon-Barrios M."/>
            <person name="Perez-Yepez J."/>
            <person name="Flores-Felix J.D."/>
            <person name="Ramirez-Baena M.H."/>
            <person name="Pulido-Suarez L."/>
            <person name="Igual J.M."/>
            <person name="Velazquez E."/>
            <person name="Peix A."/>
        </authorList>
    </citation>
    <scope>NUCLEOTIDE SEQUENCE [LARGE SCALE GENOMIC DNA]</scope>
    <source>
        <strain evidence="7 8">CCANP35</strain>
    </source>
</reference>
<dbReference type="InterPro" id="IPR050307">
    <property type="entry name" value="Sterol_Desaturase_Related"/>
</dbReference>
<evidence type="ECO:0000259" key="6">
    <source>
        <dbReference type="Pfam" id="PF04116"/>
    </source>
</evidence>
<feature type="transmembrane region" description="Helical" evidence="5">
    <location>
        <begin position="44"/>
        <end position="66"/>
    </location>
</feature>
<keyword evidence="4 5" id="KW-0472">Membrane</keyword>
<keyword evidence="2 5" id="KW-0812">Transmembrane</keyword>
<sequence>MSDLVDLKAVLVIALIFIPLERLLPLHAEQSSTRRHWLNDVVYLLFNGIITKIGLLLVIGTCMLVLDRFVPAGLTQAVQSQPVWLQAVEVLVLADTGFYLAHRAFHAVPFLWRFHSIHHSIEEMDWLAAHRVHPVDQILTKSASFLPIFALGFSTTAILIFTLIYQWQSLFIHSNTRIKFGPLKWLLASPQFHHWHHANEREAWDKNFAGQLPLLDMLGGTLFMPDRMPQKYGTDDPVPPLYHQQLAYPFVGNTERLAQPARLAEASPTSAGKSD</sequence>
<comment type="caution">
    <text evidence="7">The sequence shown here is derived from an EMBL/GenBank/DDBJ whole genome shotgun (WGS) entry which is preliminary data.</text>
</comment>
<feature type="domain" description="Fatty acid hydroxylase" evidence="6">
    <location>
        <begin position="90"/>
        <end position="221"/>
    </location>
</feature>
<evidence type="ECO:0000256" key="5">
    <source>
        <dbReference type="SAM" id="Phobius"/>
    </source>
</evidence>
<dbReference type="GO" id="GO:0016020">
    <property type="term" value="C:membrane"/>
    <property type="evidence" value="ECO:0007669"/>
    <property type="project" value="UniProtKB-SubCell"/>
</dbReference>
<feature type="transmembrane region" description="Helical" evidence="5">
    <location>
        <begin position="145"/>
        <end position="167"/>
    </location>
</feature>
<keyword evidence="8" id="KW-1185">Reference proteome</keyword>
<evidence type="ECO:0000256" key="3">
    <source>
        <dbReference type="ARBA" id="ARBA00022989"/>
    </source>
</evidence>
<protein>
    <submittedName>
        <fullName evidence="7">Sterol desaturase family protein</fullName>
    </submittedName>
</protein>
<dbReference type="PANTHER" id="PTHR11863">
    <property type="entry name" value="STEROL DESATURASE"/>
    <property type="match status" value="1"/>
</dbReference>
<evidence type="ECO:0000256" key="4">
    <source>
        <dbReference type="ARBA" id="ARBA00023136"/>
    </source>
</evidence>
<evidence type="ECO:0000256" key="2">
    <source>
        <dbReference type="ARBA" id="ARBA00022692"/>
    </source>
</evidence>
<gene>
    <name evidence="7" type="ORF">H0241_18565</name>
</gene>
<proteinExistence type="predicted"/>
<dbReference type="InterPro" id="IPR006694">
    <property type="entry name" value="Fatty_acid_hydroxylase"/>
</dbReference>
<name>A0A838B847_9HYPH</name>
<dbReference type="EMBL" id="JACDTY010000008">
    <property type="protein sequence ID" value="MBA1142257.1"/>
    <property type="molecule type" value="Genomic_DNA"/>
</dbReference>
<evidence type="ECO:0000256" key="1">
    <source>
        <dbReference type="ARBA" id="ARBA00004370"/>
    </source>
</evidence>
<dbReference type="GO" id="GO:0008610">
    <property type="term" value="P:lipid biosynthetic process"/>
    <property type="evidence" value="ECO:0007669"/>
    <property type="project" value="InterPro"/>
</dbReference>
<organism evidence="7 8">
    <name type="scientific">Mesorhizobium neociceri</name>
    <dbReference type="NCBI Taxonomy" id="1307853"/>
    <lineage>
        <taxon>Bacteria</taxon>
        <taxon>Pseudomonadati</taxon>
        <taxon>Pseudomonadota</taxon>
        <taxon>Alphaproteobacteria</taxon>
        <taxon>Hyphomicrobiales</taxon>
        <taxon>Phyllobacteriaceae</taxon>
        <taxon>Mesorhizobium</taxon>
    </lineage>
</organism>
<evidence type="ECO:0000313" key="8">
    <source>
        <dbReference type="Proteomes" id="UP000558284"/>
    </source>
</evidence>
<dbReference type="Proteomes" id="UP000558284">
    <property type="component" value="Unassembled WGS sequence"/>
</dbReference>
<dbReference type="GO" id="GO:0005506">
    <property type="term" value="F:iron ion binding"/>
    <property type="evidence" value="ECO:0007669"/>
    <property type="project" value="InterPro"/>
</dbReference>
<accession>A0A838B847</accession>
<dbReference type="AlphaFoldDB" id="A0A838B847"/>
<dbReference type="GO" id="GO:0016491">
    <property type="term" value="F:oxidoreductase activity"/>
    <property type="evidence" value="ECO:0007669"/>
    <property type="project" value="InterPro"/>
</dbReference>
<comment type="subcellular location">
    <subcellularLocation>
        <location evidence="1">Membrane</location>
    </subcellularLocation>
</comment>
<dbReference type="Pfam" id="PF04116">
    <property type="entry name" value="FA_hydroxylase"/>
    <property type="match status" value="1"/>
</dbReference>
<dbReference type="RefSeq" id="WP_181059096.1">
    <property type="nucleotide sequence ID" value="NZ_JACDTY010000008.1"/>
</dbReference>
<keyword evidence="3 5" id="KW-1133">Transmembrane helix</keyword>